<sequence>MQTLSKIFKVTSIVILSFFVAFVIYANWEEPPLSDRMNLKPISLAVFNLDRDLSVQDSINIANKLSANKGITAATVNRIGKTVSVTFHEDETSEEVLNQVLTSEDFNPSKLDFTAFKGPQCPVPSEYIDFILGAKKALCFR</sequence>
<accession>A0A841EJS9</accession>
<name>A0A841EJS9_9BACT</name>
<dbReference type="EMBL" id="JACHKT010000002">
    <property type="protein sequence ID" value="MBB6001659.1"/>
    <property type="molecule type" value="Genomic_DNA"/>
</dbReference>
<keyword evidence="1" id="KW-1133">Transmembrane helix</keyword>
<evidence type="ECO:0008006" key="4">
    <source>
        <dbReference type="Google" id="ProtNLM"/>
    </source>
</evidence>
<dbReference type="Proteomes" id="UP000524404">
    <property type="component" value="Unassembled WGS sequence"/>
</dbReference>
<evidence type="ECO:0000256" key="1">
    <source>
        <dbReference type="SAM" id="Phobius"/>
    </source>
</evidence>
<comment type="caution">
    <text evidence="2">The sequence shown here is derived from an EMBL/GenBank/DDBJ whole genome shotgun (WGS) entry which is preliminary data.</text>
</comment>
<keyword evidence="1" id="KW-0472">Membrane</keyword>
<gene>
    <name evidence="2" type="ORF">HNP25_000299</name>
</gene>
<keyword evidence="1" id="KW-0812">Transmembrane</keyword>
<reference evidence="2 3" key="1">
    <citation type="submission" date="2020-08" db="EMBL/GenBank/DDBJ databases">
        <title>Functional genomics of gut bacteria from endangered species of beetles.</title>
        <authorList>
            <person name="Carlos-Shanley C."/>
        </authorList>
    </citation>
    <scope>NUCLEOTIDE SEQUENCE [LARGE SCALE GENOMIC DNA]</scope>
    <source>
        <strain evidence="2 3">S00070</strain>
    </source>
</reference>
<evidence type="ECO:0000313" key="3">
    <source>
        <dbReference type="Proteomes" id="UP000524404"/>
    </source>
</evidence>
<proteinExistence type="predicted"/>
<dbReference type="SUPFAM" id="SSF55008">
    <property type="entry name" value="HMA, heavy metal-associated domain"/>
    <property type="match status" value="1"/>
</dbReference>
<dbReference type="AlphaFoldDB" id="A0A841EJS9"/>
<dbReference type="RefSeq" id="WP_184129159.1">
    <property type="nucleotide sequence ID" value="NZ_JACHKT010000002.1"/>
</dbReference>
<organism evidence="2 3">
    <name type="scientific">Arcicella rosea</name>
    <dbReference type="NCBI Taxonomy" id="502909"/>
    <lineage>
        <taxon>Bacteria</taxon>
        <taxon>Pseudomonadati</taxon>
        <taxon>Bacteroidota</taxon>
        <taxon>Cytophagia</taxon>
        <taxon>Cytophagales</taxon>
        <taxon>Flectobacillaceae</taxon>
        <taxon>Arcicella</taxon>
    </lineage>
</organism>
<feature type="transmembrane region" description="Helical" evidence="1">
    <location>
        <begin position="7"/>
        <end position="28"/>
    </location>
</feature>
<keyword evidence="3" id="KW-1185">Reference proteome</keyword>
<evidence type="ECO:0000313" key="2">
    <source>
        <dbReference type="EMBL" id="MBB6001659.1"/>
    </source>
</evidence>
<protein>
    <recommendedName>
        <fullName evidence="4">HMA domain-containing protein</fullName>
    </recommendedName>
</protein>
<dbReference type="GO" id="GO:0046872">
    <property type="term" value="F:metal ion binding"/>
    <property type="evidence" value="ECO:0007669"/>
    <property type="project" value="InterPro"/>
</dbReference>
<dbReference type="InterPro" id="IPR036163">
    <property type="entry name" value="HMA_dom_sf"/>
</dbReference>